<evidence type="ECO:0000256" key="5">
    <source>
        <dbReference type="ARBA" id="ARBA00022729"/>
    </source>
</evidence>
<dbReference type="SUPFAM" id="SSF51445">
    <property type="entry name" value="(Trans)glycosidases"/>
    <property type="match status" value="2"/>
</dbReference>
<feature type="domain" description="Beta galactosidase small chain/" evidence="14">
    <location>
        <begin position="971"/>
        <end position="1242"/>
    </location>
</feature>
<dbReference type="Pfam" id="PF13385">
    <property type="entry name" value="Laminin_G_3"/>
    <property type="match status" value="1"/>
</dbReference>
<comment type="similarity">
    <text evidence="2 10">Belongs to the glycosyl hydrolase 2 family.</text>
</comment>
<feature type="signal peptide" evidence="11">
    <location>
        <begin position="1"/>
        <end position="25"/>
    </location>
</feature>
<keyword evidence="7" id="KW-1015">Disulfide bond</keyword>
<dbReference type="SUPFAM" id="SSF49899">
    <property type="entry name" value="Concanavalin A-like lectins/glucanases"/>
    <property type="match status" value="1"/>
</dbReference>
<evidence type="ECO:0000256" key="1">
    <source>
        <dbReference type="ARBA" id="ARBA00001412"/>
    </source>
</evidence>
<dbReference type="PANTHER" id="PTHR46323:SF2">
    <property type="entry name" value="BETA-GALACTOSIDASE"/>
    <property type="match status" value="1"/>
</dbReference>
<protein>
    <recommendedName>
        <fullName evidence="4 10">Beta-galactosidase</fullName>
        <ecNumber evidence="3 10">3.2.1.23</ecNumber>
    </recommendedName>
    <alternativeName>
        <fullName evidence="9 10">Lactase</fullName>
    </alternativeName>
</protein>
<comment type="caution">
    <text evidence="15">The sequence shown here is derived from an EMBL/GenBank/DDBJ whole genome shotgun (WGS) entry which is preliminary data.</text>
</comment>
<dbReference type="PROSITE" id="PS00719">
    <property type="entry name" value="GLYCOSYL_HYDROL_F2_1"/>
    <property type="match status" value="1"/>
</dbReference>
<evidence type="ECO:0000256" key="6">
    <source>
        <dbReference type="ARBA" id="ARBA00022801"/>
    </source>
</evidence>
<dbReference type="PRINTS" id="PR00132">
    <property type="entry name" value="GLHYDRLASE2"/>
</dbReference>
<evidence type="ECO:0000259" key="14">
    <source>
        <dbReference type="SMART" id="SM01038"/>
    </source>
</evidence>
<dbReference type="Pfam" id="PF00703">
    <property type="entry name" value="Glyco_hydro_2"/>
    <property type="match status" value="1"/>
</dbReference>
<evidence type="ECO:0000256" key="8">
    <source>
        <dbReference type="ARBA" id="ARBA00023295"/>
    </source>
</evidence>
<evidence type="ECO:0000259" key="12">
    <source>
        <dbReference type="SMART" id="SM00560"/>
    </source>
</evidence>
<reference evidence="15 16" key="1">
    <citation type="submission" date="2018-03" db="EMBL/GenBank/DDBJ databases">
        <title>Genomic Encyclopedia of Archaeal and Bacterial Type Strains, Phase II (KMG-II): from individual species to whole genera.</title>
        <authorList>
            <person name="Goeker M."/>
        </authorList>
    </citation>
    <scope>NUCLEOTIDE SEQUENCE [LARGE SCALE GENOMIC DNA]</scope>
    <source>
        <strain evidence="15 16">DSM 44946</strain>
    </source>
</reference>
<feature type="chain" id="PRO_5015455291" description="Beta-galactosidase" evidence="11">
    <location>
        <begin position="26"/>
        <end position="1485"/>
    </location>
</feature>
<evidence type="ECO:0000256" key="11">
    <source>
        <dbReference type="SAM" id="SignalP"/>
    </source>
</evidence>
<dbReference type="Proteomes" id="UP000237797">
    <property type="component" value="Unassembled WGS sequence"/>
</dbReference>
<dbReference type="PANTHER" id="PTHR46323">
    <property type="entry name" value="BETA-GALACTOSIDASE"/>
    <property type="match status" value="1"/>
</dbReference>
<dbReference type="GO" id="GO:0005990">
    <property type="term" value="P:lactose catabolic process"/>
    <property type="evidence" value="ECO:0007669"/>
    <property type="project" value="TreeGrafter"/>
</dbReference>
<dbReference type="InterPro" id="IPR013783">
    <property type="entry name" value="Ig-like_fold"/>
</dbReference>
<dbReference type="SMART" id="SM01038">
    <property type="entry name" value="Bgal_small_N"/>
    <property type="match status" value="1"/>
</dbReference>
<evidence type="ECO:0000256" key="10">
    <source>
        <dbReference type="RuleBase" id="RU361154"/>
    </source>
</evidence>
<dbReference type="InterPro" id="IPR014718">
    <property type="entry name" value="GH-type_carb-bd"/>
</dbReference>
<dbReference type="InterPro" id="IPR006104">
    <property type="entry name" value="Glyco_hydro_2_N"/>
</dbReference>
<dbReference type="Pfam" id="PF02929">
    <property type="entry name" value="Bgal_small_N"/>
    <property type="match status" value="1"/>
</dbReference>
<evidence type="ECO:0000256" key="3">
    <source>
        <dbReference type="ARBA" id="ARBA00012756"/>
    </source>
</evidence>
<accession>A0A2T0LC72</accession>
<dbReference type="GO" id="GO:0030246">
    <property type="term" value="F:carbohydrate binding"/>
    <property type="evidence" value="ECO:0007669"/>
    <property type="project" value="InterPro"/>
</dbReference>
<name>A0A2T0LC72_9BACL</name>
<dbReference type="FunFam" id="2.60.40.10:FF:000680">
    <property type="entry name" value="Beta-galactosidase"/>
    <property type="match status" value="1"/>
</dbReference>
<dbReference type="InterPro" id="IPR006558">
    <property type="entry name" value="LamG-like"/>
</dbReference>
<dbReference type="InterPro" id="IPR032312">
    <property type="entry name" value="LacZ_4"/>
</dbReference>
<dbReference type="GO" id="GO:0009341">
    <property type="term" value="C:beta-galactosidase complex"/>
    <property type="evidence" value="ECO:0007669"/>
    <property type="project" value="InterPro"/>
</dbReference>
<dbReference type="Gene3D" id="2.70.98.10">
    <property type="match status" value="1"/>
</dbReference>
<dbReference type="GO" id="GO:0004565">
    <property type="term" value="F:beta-galactosidase activity"/>
    <property type="evidence" value="ECO:0007669"/>
    <property type="project" value="UniProtKB-EC"/>
</dbReference>
<evidence type="ECO:0000313" key="15">
    <source>
        <dbReference type="EMBL" id="PRX39568.1"/>
    </source>
</evidence>
<dbReference type="Gene3D" id="2.60.120.1060">
    <property type="entry name" value="NPCBM/NEW2 domain"/>
    <property type="match status" value="1"/>
</dbReference>
<dbReference type="EMBL" id="PVNE01000023">
    <property type="protein sequence ID" value="PRX39568.1"/>
    <property type="molecule type" value="Genomic_DNA"/>
</dbReference>
<dbReference type="InterPro" id="IPR011013">
    <property type="entry name" value="Gal_mutarotase_sf_dom"/>
</dbReference>
<dbReference type="SUPFAM" id="SSF49785">
    <property type="entry name" value="Galactose-binding domain-like"/>
    <property type="match status" value="2"/>
</dbReference>
<proteinExistence type="inferred from homology"/>
<comment type="catalytic activity">
    <reaction evidence="1 10">
        <text>Hydrolysis of terminal non-reducing beta-D-galactose residues in beta-D-galactosides.</text>
        <dbReference type="EC" id="3.2.1.23"/>
    </reaction>
</comment>
<dbReference type="InterPro" id="IPR008979">
    <property type="entry name" value="Galactose-bd-like_sf"/>
</dbReference>
<dbReference type="InterPro" id="IPR050347">
    <property type="entry name" value="Bact_Beta-galactosidase"/>
</dbReference>
<dbReference type="InterPro" id="IPR023232">
    <property type="entry name" value="Glyco_hydro_2_AS"/>
</dbReference>
<dbReference type="InterPro" id="IPR013222">
    <property type="entry name" value="Glyco_hyd_98_carb-bd"/>
</dbReference>
<keyword evidence="5 11" id="KW-0732">Signal</keyword>
<dbReference type="SUPFAM" id="SSF74650">
    <property type="entry name" value="Galactose mutarotase-like"/>
    <property type="match status" value="1"/>
</dbReference>
<evidence type="ECO:0000313" key="16">
    <source>
        <dbReference type="Proteomes" id="UP000237797"/>
    </source>
</evidence>
<evidence type="ECO:0000256" key="9">
    <source>
        <dbReference type="ARBA" id="ARBA00032230"/>
    </source>
</evidence>
<dbReference type="Gene3D" id="2.60.40.10">
    <property type="entry name" value="Immunoglobulins"/>
    <property type="match status" value="2"/>
</dbReference>
<dbReference type="InterPro" id="IPR013320">
    <property type="entry name" value="ConA-like_dom_sf"/>
</dbReference>
<organism evidence="15 16">
    <name type="scientific">Planifilum fimeticola</name>
    <dbReference type="NCBI Taxonomy" id="201975"/>
    <lineage>
        <taxon>Bacteria</taxon>
        <taxon>Bacillati</taxon>
        <taxon>Bacillota</taxon>
        <taxon>Bacilli</taxon>
        <taxon>Bacillales</taxon>
        <taxon>Thermoactinomycetaceae</taxon>
        <taxon>Planifilum</taxon>
    </lineage>
</organism>
<dbReference type="InterPro" id="IPR006102">
    <property type="entry name" value="Ig-like_GH2"/>
</dbReference>
<dbReference type="InterPro" id="IPR017853">
    <property type="entry name" value="GH"/>
</dbReference>
<dbReference type="InterPro" id="IPR023230">
    <property type="entry name" value="Glyco_hydro_2_CS"/>
</dbReference>
<dbReference type="Pfam" id="PF08305">
    <property type="entry name" value="NPCBM"/>
    <property type="match status" value="1"/>
</dbReference>
<dbReference type="SMART" id="SM00560">
    <property type="entry name" value="LamGL"/>
    <property type="match status" value="1"/>
</dbReference>
<dbReference type="PROSITE" id="PS00608">
    <property type="entry name" value="GLYCOSYL_HYDROL_F2_2"/>
    <property type="match status" value="1"/>
</dbReference>
<feature type="domain" description="LamG-like jellyroll fold" evidence="12">
    <location>
        <begin position="641"/>
        <end position="769"/>
    </location>
</feature>
<dbReference type="Pfam" id="PF02836">
    <property type="entry name" value="Glyco_hydro_2_C"/>
    <property type="match status" value="2"/>
</dbReference>
<dbReference type="InterPro" id="IPR004199">
    <property type="entry name" value="B-gal_small/dom_5"/>
</dbReference>
<gene>
    <name evidence="15" type="ORF">CLV97_12321</name>
</gene>
<dbReference type="Pfam" id="PF02837">
    <property type="entry name" value="Glyco_hydro_2_N"/>
    <property type="match status" value="1"/>
</dbReference>
<dbReference type="Gene3D" id="2.60.120.200">
    <property type="match status" value="1"/>
</dbReference>
<keyword evidence="16" id="KW-1185">Reference proteome</keyword>
<dbReference type="EC" id="3.2.1.23" evidence="3 10"/>
<dbReference type="InterPro" id="IPR036156">
    <property type="entry name" value="Beta-gal/glucu_dom_sf"/>
</dbReference>
<dbReference type="SUPFAM" id="SSF49303">
    <property type="entry name" value="beta-Galactosidase/glucuronidase domain"/>
    <property type="match status" value="2"/>
</dbReference>
<dbReference type="Gene3D" id="2.60.120.260">
    <property type="entry name" value="Galactose-binding domain-like"/>
    <property type="match status" value="1"/>
</dbReference>
<evidence type="ECO:0000259" key="13">
    <source>
        <dbReference type="SMART" id="SM00776"/>
    </source>
</evidence>
<dbReference type="SMART" id="SM00776">
    <property type="entry name" value="NPCBM"/>
    <property type="match status" value="1"/>
</dbReference>
<evidence type="ECO:0000256" key="2">
    <source>
        <dbReference type="ARBA" id="ARBA00007401"/>
    </source>
</evidence>
<dbReference type="Gene3D" id="3.20.20.80">
    <property type="entry name" value="Glycosidases"/>
    <property type="match status" value="2"/>
</dbReference>
<evidence type="ECO:0000256" key="7">
    <source>
        <dbReference type="ARBA" id="ARBA00023157"/>
    </source>
</evidence>
<dbReference type="InterPro" id="IPR006103">
    <property type="entry name" value="Glyco_hydro_2_cat"/>
</dbReference>
<evidence type="ECO:0000256" key="4">
    <source>
        <dbReference type="ARBA" id="ARBA00013303"/>
    </source>
</evidence>
<keyword evidence="6 10" id="KW-0378">Hydrolase</keyword>
<keyword evidence="8 10" id="KW-0326">Glycosidase</keyword>
<dbReference type="RefSeq" id="WP_211295755.1">
    <property type="nucleotide sequence ID" value="NZ_PVNE01000023.1"/>
</dbReference>
<dbReference type="InterPro" id="IPR038637">
    <property type="entry name" value="NPCBM_sf"/>
</dbReference>
<dbReference type="InterPro" id="IPR006101">
    <property type="entry name" value="Glyco_hydro_2"/>
</dbReference>
<dbReference type="Pfam" id="PF16353">
    <property type="entry name" value="LacZ_4"/>
    <property type="match status" value="1"/>
</dbReference>
<sequence length="1485" mass="169024">MGRKMLTIVLVSVLLLSGWGTPLFAEDGSGDDPEWNNRPEVFQVNREPAHATLMPYRDVRSALRGEPEKSPRYRSLNGKWHFKWSKNPAERPVEFYKEDYDVSKWDKITVPSNWQLEGYDYPIYTNITYPWTGYEQPQPPRAPTVYNPVGSYRRTFTVPGDWKGDEVFLSFQGVESAFYVWINGKKVGYAEDSYTPDEFRITDYLKPGVNTLAVEVYRWSDGSWLEDQDFTRLSGIFRDVYLYSTPKVHMRDFRVRTDLDEQYRDATLNLRVKVKNYGEQTAEGYVVEAQLYDADKKPVLKQPVTMEVDRLTGGGEVAVEQDRFVENPLKWSAEDPNLYTLVLSLKDDKGKLIETESTRIGFREFEIKGGQMLINGKPIVFKGVNRHEHDPDRGRAITEERMIQDIKLMKKFNINAVRTSHYPNHPKWYELADEYGLYLIDEANIESHGARSTLPASDPRWTANVLDRVQSMVERDKNHPSVLIWSLGNEAGSGDNFRIMAEWIRKTDPTRLIHYEGDNRWTDVESRMYARVESVEEYGKSGNPKPFILCEYAHAMGNSVGNLYQYWDVIEKYPNLQGAFIWDWVEQTLRWPTPKKITVYDDSPNHLAGRLFGKLVDGAEGKGIAGYVTLPNDPALNVTGNQLTLEAWVKPEPTATHSPFVTKGDTQYALKQNGDRLEFFVYDSQQQWVTASAPIPEDWTGKWHHVAGVYDGRSLKLYVDGELKAERAYSGEIAANHFPVNIGRNAENDRLTRAHIDRVRIYKRALSEAEIRDANRRPDAGTVLWLDFEKYDEASYGQKEYFAYGGDWGDYPNDGNFMANGLVSADRTLQPEIWEVKQVYQNIDMRAVDAAKGRIAIENEYLFTNLNQFEATWTLKEDDRVLQKGTLGRLDIAPGETKTIDIPIKKPRLKPGAEYWLNIRFTLAENTSWAEKGHEVAKAQFRMPFVSPEAPALELGKMPPIDVDEEGSRVKVTGKDFGIVFDKGKGTISSFKHRGKELFKAGPMPDFWRAPNDNDKGNGMPERTGIWRHAGRDMKVDRVSVREIGNKAVKIEVHATLPTTRPSRYQVTYTVYGSGDVVVTSTLVPGQGLPEIPAVGMEMIIPGEYEHLTWYGRGPQENYWDRNTGADVGVYRGTVDEQFFPYVEPQETGNKTDVRWAALTNRKGDGLMVSGLPLFELNALHYTEDDLESVKHPYELTKLDDIVLNVNYRQMGVGGDDSWGARPHPEFTLYADRPYSYSFRLRPITRHMSPMEMSKRTVATHALKEIRIDGKPLNGFQPGVTEYEVKLLEGVADRIPTVEAVPVNERVKIEITQAEKLPGRAVIRATSPDGLLNETYAVDFKVVPQLYLSDLEWRSATIGWGSIQRDRSVDSNPLRLLGDDGEVTFEKGIGTHAHSEIVYDLEGKGYRRFESYVGVDREVGGSGSVVFQVWLDGEKAFDSGKMTRETKAKFLSIDLTGKKEMKLVVTDAGDGNGWDHADWADAKFK</sequence>
<feature type="domain" description="Glycosyl hydrolase family 98 putative carbohydrate-binding module" evidence="13">
    <location>
        <begin position="1342"/>
        <end position="1485"/>
    </location>
</feature>